<dbReference type="PANTHER" id="PTHR31414:SF19">
    <property type="entry name" value="TRANSMEMBRANE PROTEIN"/>
    <property type="match status" value="1"/>
</dbReference>
<dbReference type="STRING" id="4155.A0A022RVF9"/>
<feature type="signal peptide" evidence="2">
    <location>
        <begin position="1"/>
        <end position="29"/>
    </location>
</feature>
<keyword evidence="1" id="KW-1133">Transmembrane helix</keyword>
<keyword evidence="2" id="KW-0732">Signal</keyword>
<feature type="chain" id="PRO_5001507919" evidence="2">
    <location>
        <begin position="30"/>
        <end position="282"/>
    </location>
</feature>
<accession>A0A022RVF9</accession>
<organism evidence="3 4">
    <name type="scientific">Erythranthe guttata</name>
    <name type="common">Yellow monkey flower</name>
    <name type="synonym">Mimulus guttatus</name>
    <dbReference type="NCBI Taxonomy" id="4155"/>
    <lineage>
        <taxon>Eukaryota</taxon>
        <taxon>Viridiplantae</taxon>
        <taxon>Streptophyta</taxon>
        <taxon>Embryophyta</taxon>
        <taxon>Tracheophyta</taxon>
        <taxon>Spermatophyta</taxon>
        <taxon>Magnoliopsida</taxon>
        <taxon>eudicotyledons</taxon>
        <taxon>Gunneridae</taxon>
        <taxon>Pentapetalae</taxon>
        <taxon>asterids</taxon>
        <taxon>lamiids</taxon>
        <taxon>Lamiales</taxon>
        <taxon>Phrymaceae</taxon>
        <taxon>Erythranthe</taxon>
    </lineage>
</organism>
<dbReference type="Proteomes" id="UP000030748">
    <property type="component" value="Unassembled WGS sequence"/>
</dbReference>
<evidence type="ECO:0000313" key="4">
    <source>
        <dbReference type="Proteomes" id="UP000030748"/>
    </source>
</evidence>
<keyword evidence="4" id="KW-1185">Reference proteome</keyword>
<gene>
    <name evidence="3" type="ORF">MIMGU_mgv1a011432mg</name>
</gene>
<evidence type="ECO:0000256" key="2">
    <source>
        <dbReference type="SAM" id="SignalP"/>
    </source>
</evidence>
<dbReference type="eggNOG" id="ENOG502QVBT">
    <property type="taxonomic scope" value="Eukaryota"/>
</dbReference>
<reference evidence="3 4" key="1">
    <citation type="journal article" date="2013" name="Proc. Natl. Acad. Sci. U.S.A.">
        <title>Fine-scale variation in meiotic recombination in Mimulus inferred from population shotgun sequencing.</title>
        <authorList>
            <person name="Hellsten U."/>
            <person name="Wright K.M."/>
            <person name="Jenkins J."/>
            <person name="Shu S."/>
            <person name="Yuan Y."/>
            <person name="Wessler S.R."/>
            <person name="Schmutz J."/>
            <person name="Willis J.H."/>
            <person name="Rokhsar D.S."/>
        </authorList>
    </citation>
    <scope>NUCLEOTIDE SEQUENCE [LARGE SCALE GENOMIC DNA]</scope>
    <source>
        <strain evidence="4">cv. DUN x IM62</strain>
    </source>
</reference>
<evidence type="ECO:0000313" key="3">
    <source>
        <dbReference type="EMBL" id="EYU44497.1"/>
    </source>
</evidence>
<proteinExistence type="predicted"/>
<evidence type="ECO:0000256" key="1">
    <source>
        <dbReference type="SAM" id="Phobius"/>
    </source>
</evidence>
<dbReference type="EMBL" id="KI630214">
    <property type="protein sequence ID" value="EYU44497.1"/>
    <property type="molecule type" value="Genomic_DNA"/>
</dbReference>
<feature type="transmembrane region" description="Helical" evidence="1">
    <location>
        <begin position="222"/>
        <end position="242"/>
    </location>
</feature>
<feature type="transmembrane region" description="Helical" evidence="1">
    <location>
        <begin position="72"/>
        <end position="97"/>
    </location>
</feature>
<keyword evidence="1" id="KW-0472">Membrane</keyword>
<dbReference type="PANTHER" id="PTHR31414">
    <property type="entry name" value="TRANSMEMBRANE PROTEIN DDB_G0292058"/>
    <property type="match status" value="1"/>
</dbReference>
<keyword evidence="1" id="KW-0812">Transmembrane</keyword>
<dbReference type="InterPro" id="IPR040283">
    <property type="entry name" value="DDB_G0292058-like"/>
</dbReference>
<dbReference type="AlphaFoldDB" id="A0A022RVF9"/>
<protein>
    <submittedName>
        <fullName evidence="3">Uncharacterized protein</fullName>
    </submittedName>
</protein>
<sequence>MKHPFCPNQLQRNAIPFVLLLFSITPLLTHRNSLVSGSSVSERIAKRPDPLRKFKHYAGNFDIRNKHYWASAAFTGIHGYAVAGVWLLCGVGFGVFVVVKNLISTFPIVDRSNSSNIIVFLLIILFTIFAIGCSSVAIAANEKSSQRAEKLEEIIFGAGEDASLTIAKVKSTMVQMHTLLLPYDSKTCDLLDLIAHRLRKVSLTVNTFVQSSRKYWDRAIQTLYVVNVVVVSIDLVALVAGFEKIPVCDILLYCEQINLLLLDSYNVELDSNRCRFLLLQVS</sequence>
<name>A0A022RVF9_ERYGU</name>
<feature type="transmembrane region" description="Helical" evidence="1">
    <location>
        <begin position="117"/>
        <end position="140"/>
    </location>
</feature>